<organism evidence="2 3">
    <name type="scientific">Batrachochytrium salamandrivorans</name>
    <dbReference type="NCBI Taxonomy" id="1357716"/>
    <lineage>
        <taxon>Eukaryota</taxon>
        <taxon>Fungi</taxon>
        <taxon>Fungi incertae sedis</taxon>
        <taxon>Chytridiomycota</taxon>
        <taxon>Chytridiomycota incertae sedis</taxon>
        <taxon>Chytridiomycetes</taxon>
        <taxon>Rhizophydiales</taxon>
        <taxon>Rhizophydiales incertae sedis</taxon>
        <taxon>Batrachochytrium</taxon>
    </lineage>
</organism>
<protein>
    <submittedName>
        <fullName evidence="2">Uncharacterized protein</fullName>
    </submittedName>
</protein>
<dbReference type="EMBL" id="JAFCIX010000475">
    <property type="protein sequence ID" value="KAH6589099.1"/>
    <property type="molecule type" value="Genomic_DNA"/>
</dbReference>
<dbReference type="Proteomes" id="UP001648503">
    <property type="component" value="Unassembled WGS sequence"/>
</dbReference>
<keyword evidence="1" id="KW-0732">Signal</keyword>
<comment type="caution">
    <text evidence="2">The sequence shown here is derived from an EMBL/GenBank/DDBJ whole genome shotgun (WGS) entry which is preliminary data.</text>
</comment>
<feature type="signal peptide" evidence="1">
    <location>
        <begin position="1"/>
        <end position="18"/>
    </location>
</feature>
<reference evidence="2 3" key="1">
    <citation type="submission" date="2021-02" db="EMBL/GenBank/DDBJ databases">
        <title>Variation within the Batrachochytrium salamandrivorans European outbreak.</title>
        <authorList>
            <person name="Kelly M."/>
            <person name="Pasmans F."/>
            <person name="Shea T.P."/>
            <person name="Munoz J.F."/>
            <person name="Carranza S."/>
            <person name="Cuomo C.A."/>
            <person name="Martel A."/>
        </authorList>
    </citation>
    <scope>NUCLEOTIDE SEQUENCE [LARGE SCALE GENOMIC DNA]</scope>
    <source>
        <strain evidence="2 3">AMFP18/2</strain>
    </source>
</reference>
<proteinExistence type="predicted"/>
<feature type="chain" id="PRO_5046930177" evidence="1">
    <location>
        <begin position="19"/>
        <end position="181"/>
    </location>
</feature>
<accession>A0ABQ8EZH2</accession>
<name>A0ABQ8EZH2_9FUNG</name>
<evidence type="ECO:0000313" key="3">
    <source>
        <dbReference type="Proteomes" id="UP001648503"/>
    </source>
</evidence>
<sequence length="181" mass="19420">MQFFNLFSFVVVASYAAALPQPAGLSDKYPNTSTIEEAGEDYVKVPDSVKTAAATVGGSVEKELVEYLKKAIYVGEQLKEWDEGAGKNTVLVIQSGLGDEEYAKAGPVKPEMETIHAAVGRTLDAYKAYFEVLQPQLTKFDAGANINQYLSEASASFVGFSSSQQGLYDGILQGLETAPSE</sequence>
<gene>
    <name evidence="2" type="ORF">BASA50_010264</name>
</gene>
<evidence type="ECO:0000256" key="1">
    <source>
        <dbReference type="SAM" id="SignalP"/>
    </source>
</evidence>
<evidence type="ECO:0000313" key="2">
    <source>
        <dbReference type="EMBL" id="KAH6589099.1"/>
    </source>
</evidence>
<keyword evidence="3" id="KW-1185">Reference proteome</keyword>